<gene>
    <name evidence="2" type="ORF">ACFOHV_16255</name>
</gene>
<evidence type="ECO:0000313" key="2">
    <source>
        <dbReference type="EMBL" id="MFC3164832.1"/>
    </source>
</evidence>
<sequence>MSDTEFTIARILRDPLIRQVLRADRTSLFDFARLLRENAIRIRSASTSSRLIVQPMPSDRRDQDRRSQQSATR</sequence>
<protein>
    <submittedName>
        <fullName evidence="2">Uncharacterized protein</fullName>
    </submittedName>
</protein>
<name>A0ABV7I2E4_9HYPH</name>
<evidence type="ECO:0000256" key="1">
    <source>
        <dbReference type="SAM" id="MobiDB-lite"/>
    </source>
</evidence>
<accession>A0ABV7I2E4</accession>
<keyword evidence="3" id="KW-1185">Reference proteome</keyword>
<dbReference type="RefSeq" id="WP_182306546.1">
    <property type="nucleotide sequence ID" value="NZ_CP059896.1"/>
</dbReference>
<organism evidence="2 3">
    <name type="scientific">Ciceribacter thiooxidans</name>
    <dbReference type="NCBI Taxonomy" id="1969821"/>
    <lineage>
        <taxon>Bacteria</taxon>
        <taxon>Pseudomonadati</taxon>
        <taxon>Pseudomonadota</taxon>
        <taxon>Alphaproteobacteria</taxon>
        <taxon>Hyphomicrobiales</taxon>
        <taxon>Rhizobiaceae</taxon>
        <taxon>Ciceribacter</taxon>
    </lineage>
</organism>
<comment type="caution">
    <text evidence="2">The sequence shown here is derived from an EMBL/GenBank/DDBJ whole genome shotgun (WGS) entry which is preliminary data.</text>
</comment>
<feature type="region of interest" description="Disordered" evidence="1">
    <location>
        <begin position="46"/>
        <end position="73"/>
    </location>
</feature>
<feature type="compositionally biased region" description="Basic and acidic residues" evidence="1">
    <location>
        <begin position="58"/>
        <end position="67"/>
    </location>
</feature>
<proteinExistence type="predicted"/>
<evidence type="ECO:0000313" key="3">
    <source>
        <dbReference type="Proteomes" id="UP001595647"/>
    </source>
</evidence>
<reference evidence="3" key="1">
    <citation type="journal article" date="2019" name="Int. J. Syst. Evol. Microbiol.">
        <title>The Global Catalogue of Microorganisms (GCM) 10K type strain sequencing project: providing services to taxonomists for standard genome sequencing and annotation.</title>
        <authorList>
            <consortium name="The Broad Institute Genomics Platform"/>
            <consortium name="The Broad Institute Genome Sequencing Center for Infectious Disease"/>
            <person name="Wu L."/>
            <person name="Ma J."/>
        </authorList>
    </citation>
    <scope>NUCLEOTIDE SEQUENCE [LARGE SCALE GENOMIC DNA]</scope>
    <source>
        <strain evidence="3">KCTC 52231</strain>
    </source>
</reference>
<dbReference type="Proteomes" id="UP001595647">
    <property type="component" value="Unassembled WGS sequence"/>
</dbReference>
<dbReference type="EMBL" id="JBHRTG010000019">
    <property type="protein sequence ID" value="MFC3164832.1"/>
    <property type="molecule type" value="Genomic_DNA"/>
</dbReference>